<reference evidence="1" key="1">
    <citation type="submission" date="2013-05" db="EMBL/GenBank/DDBJ databases">
        <authorList>
            <person name="Yim A.K.Y."/>
            <person name="Chan T.F."/>
            <person name="Ji K.M."/>
            <person name="Liu X.Y."/>
            <person name="Zhou J.W."/>
            <person name="Li R.Q."/>
            <person name="Yang K.Y."/>
            <person name="Li J."/>
            <person name="Li M."/>
            <person name="Law P.T.W."/>
            <person name="Wu Y.L."/>
            <person name="Cai Z.L."/>
            <person name="Qin H."/>
            <person name="Bao Y."/>
            <person name="Leung R.K.K."/>
            <person name="Ng P.K.S."/>
            <person name="Zou J."/>
            <person name="Zhong X.J."/>
            <person name="Ran P.X."/>
            <person name="Zhong N.S."/>
            <person name="Liu Z.G."/>
            <person name="Tsui S.K.W."/>
        </authorList>
    </citation>
    <scope>NUCLEOTIDE SEQUENCE</scope>
    <source>
        <strain evidence="1">Derf</strain>
        <tissue evidence="1">Whole organism</tissue>
    </source>
</reference>
<reference evidence="1" key="2">
    <citation type="journal article" date="2022" name="Res Sq">
        <title>Comparative Genomics Reveals Insights into the Divergent Evolution of Astigmatic Mites and Household Pest Adaptations.</title>
        <authorList>
            <person name="Xiong Q."/>
            <person name="Wan A.T.-Y."/>
            <person name="Liu X.-Y."/>
            <person name="Fung C.S.-H."/>
            <person name="Xiao X."/>
            <person name="Malainual N."/>
            <person name="Hou J."/>
            <person name="Wang L."/>
            <person name="Wang M."/>
            <person name="Yang K."/>
            <person name="Cui Y."/>
            <person name="Leung E."/>
            <person name="Nong W."/>
            <person name="Shin S.-K."/>
            <person name="Au S."/>
            <person name="Jeong K.Y."/>
            <person name="Chew F.T."/>
            <person name="Hui J."/>
            <person name="Leung T.F."/>
            <person name="Tungtrongchitr A."/>
            <person name="Zhong N."/>
            <person name="Liu Z."/>
            <person name="Tsui S."/>
        </authorList>
    </citation>
    <scope>NUCLEOTIDE SEQUENCE</scope>
    <source>
        <strain evidence="1">Derf</strain>
        <tissue evidence="1">Whole organism</tissue>
    </source>
</reference>
<evidence type="ECO:0000313" key="1">
    <source>
        <dbReference type="EMBL" id="KAH9494035.1"/>
    </source>
</evidence>
<proteinExistence type="predicted"/>
<sequence>MAGSNVITLTPELIVSRRMTSENTRTQCLLMMMIALSVTIDCHFPTHIVNSSIFVQQRYFSPPYDCRISSGVSLKIFALCLSIKSKLTICVRKNDGSIVITLIPVPINSRLNMSENIPALATFMIRPLDRRNNGIQDLVTRTTPKMLTSNTLR</sequence>
<evidence type="ECO:0000313" key="2">
    <source>
        <dbReference type="Proteomes" id="UP000790347"/>
    </source>
</evidence>
<comment type="caution">
    <text evidence="1">The sequence shown here is derived from an EMBL/GenBank/DDBJ whole genome shotgun (WGS) entry which is preliminary data.</text>
</comment>
<dbReference type="Proteomes" id="UP000790347">
    <property type="component" value="Unassembled WGS sequence"/>
</dbReference>
<organism evidence="1 2">
    <name type="scientific">Dermatophagoides farinae</name>
    <name type="common">American house dust mite</name>
    <dbReference type="NCBI Taxonomy" id="6954"/>
    <lineage>
        <taxon>Eukaryota</taxon>
        <taxon>Metazoa</taxon>
        <taxon>Ecdysozoa</taxon>
        <taxon>Arthropoda</taxon>
        <taxon>Chelicerata</taxon>
        <taxon>Arachnida</taxon>
        <taxon>Acari</taxon>
        <taxon>Acariformes</taxon>
        <taxon>Sarcoptiformes</taxon>
        <taxon>Astigmata</taxon>
        <taxon>Psoroptidia</taxon>
        <taxon>Analgoidea</taxon>
        <taxon>Pyroglyphidae</taxon>
        <taxon>Dermatophagoidinae</taxon>
        <taxon>Dermatophagoides</taxon>
    </lineage>
</organism>
<dbReference type="AlphaFoldDB" id="A0A922KXE6"/>
<dbReference type="EMBL" id="ASGP02000008">
    <property type="protein sequence ID" value="KAH9494035.1"/>
    <property type="molecule type" value="Genomic_DNA"/>
</dbReference>
<gene>
    <name evidence="1" type="ORF">DERF_014753</name>
</gene>
<accession>A0A922KXE6</accession>
<keyword evidence="2" id="KW-1185">Reference proteome</keyword>
<protein>
    <submittedName>
        <fullName evidence="1">Uncharacterized protein</fullName>
    </submittedName>
</protein>
<name>A0A922KXE6_DERFA</name>